<reference evidence="2" key="1">
    <citation type="submission" date="2020-06" db="EMBL/GenBank/DDBJ databases">
        <authorList>
            <person name="Ji K."/>
            <person name="Li J."/>
        </authorList>
    </citation>
    <scope>NUCLEOTIDE SEQUENCE</scope>
    <source>
        <strain evidence="2">JKM2019</strain>
        <tissue evidence="2">Whole body</tissue>
    </source>
</reference>
<protein>
    <submittedName>
        <fullName evidence="2">Duf1981 domain containing protein</fullName>
    </submittedName>
</protein>
<evidence type="ECO:0000313" key="2">
    <source>
        <dbReference type="EMBL" id="KAH7644731.1"/>
    </source>
</evidence>
<proteinExistence type="predicted"/>
<feature type="domain" description="Mon2/Sec7/BIG1-like HDS" evidence="1">
    <location>
        <begin position="1440"/>
        <end position="1501"/>
    </location>
</feature>
<comment type="caution">
    <text evidence="2">The sequence shown here is derived from an EMBL/GenBank/DDBJ whole genome shotgun (WGS) entry which is preliminary data.</text>
</comment>
<accession>A0A9D4P5R9</accession>
<reference evidence="2" key="2">
    <citation type="journal article" date="2021" name="World Allergy Organ. J.">
        <title>Chromosome-level assembly of Dermatophagoides farinae genome and transcriptome reveals two novel allergens Der f 37 and Der f 39.</title>
        <authorList>
            <person name="Chen J."/>
            <person name="Cai Z."/>
            <person name="Fan D."/>
            <person name="Hu J."/>
            <person name="Hou Y."/>
            <person name="He Y."/>
            <person name="Zhang Z."/>
            <person name="Zhao Z."/>
            <person name="Gao P."/>
            <person name="Hu W."/>
            <person name="Sun J."/>
            <person name="Li J."/>
            <person name="Ji K."/>
        </authorList>
    </citation>
    <scope>NUCLEOTIDE SEQUENCE</scope>
    <source>
        <strain evidence="2">JKM2019</strain>
    </source>
</reference>
<dbReference type="EMBL" id="SDOV01000001">
    <property type="protein sequence ID" value="KAH7644731.1"/>
    <property type="molecule type" value="Genomic_DNA"/>
</dbReference>
<dbReference type="InterPro" id="IPR015403">
    <property type="entry name" value="Mon2/Sec7/BIG1-like_HDS"/>
</dbReference>
<evidence type="ECO:0000259" key="1">
    <source>
        <dbReference type="Pfam" id="PF09324"/>
    </source>
</evidence>
<dbReference type="OrthoDB" id="6516304at2759"/>
<organism evidence="2">
    <name type="scientific">Dermatophagoides farinae</name>
    <name type="common">American house dust mite</name>
    <dbReference type="NCBI Taxonomy" id="6954"/>
    <lineage>
        <taxon>Eukaryota</taxon>
        <taxon>Metazoa</taxon>
        <taxon>Ecdysozoa</taxon>
        <taxon>Arthropoda</taxon>
        <taxon>Chelicerata</taxon>
        <taxon>Arachnida</taxon>
        <taxon>Acari</taxon>
        <taxon>Acariformes</taxon>
        <taxon>Sarcoptiformes</taxon>
        <taxon>Astigmata</taxon>
        <taxon>Psoroptidia</taxon>
        <taxon>Analgoidea</taxon>
        <taxon>Pyroglyphidae</taxon>
        <taxon>Dermatophagoidinae</taxon>
        <taxon>Dermatophagoides</taxon>
    </lineage>
</organism>
<dbReference type="Pfam" id="PF09324">
    <property type="entry name" value="Sec7-like_HDS"/>
    <property type="match status" value="1"/>
</dbReference>
<sequence length="2250" mass="261927">MEKILIEIRHECSQNMSTDLIKYCDAILDSIQTHLVESNLEQHESHLQLILQLFKICVENNVSKLNLLSIDLLKLYMRQTNESNNDSLKEYTINQILKLYCNIFNKNGTLISLELLGFIIEVAATFVTHLTIVHVIDIIELCHKQIKEYVLNGSNSSANSSSQRASSTLRNLFTANKNSNQDKVFSAIYMTAGQVCHYFVKNKIVEHRHQSVSGEENSKSSQDFIHLMLYLIKKLETKVSFLNEVELSRCNTDKHGDNERIKSSINETKVEIFILIKTFNCFYLKCIHFVLLTIPDAWKHMTNRLMEVIWKHLAPVLIHILNPTSMISLSNLNSTDSSMGSNHGEKSQTFFGRGSEKLHLSSPVNRKHHTLNCLNYQERQYMYKISMELLRLFGLESSMRPILEALFYRIFLLPPLKQRLDSLVYIQEVFKNPLLVLILISDPICLFGPSVSNSQHLDLVQIFIDAIKEAILCDDLVLNQLSLVCLASLSCTLKNIATLELCADRTMNGDSINTSDSKILNSPITKMICSYVERNSKTFESTINNNNNNLTSRSHLRSTSRMAKYSTPKPHDRHFNFSSIKDRIYGYDMITSLESRIQSKTTIVLSSNSIQETQSIRTQNENAAKAQNSSNYEDIDYRDKLKALISSSSTVTSSSSSPSPLEKKNDTILHQSNHSNNQLPISAFRSSSFHLSFENLHRLSSWNLDLDVNNLRFTNSDTKLDMLYRGDLSFIGDDVLIDKNFGDDIISMEDSSVFDEISTTDSDAHSHNYDDANFESDDANIETFVMSKMFRYPKGPNFQSSNLCFFERLLAQIFVRKLSKILPELANCRNLFAVDEAIQSFASLYCKNLYINLNLLMRSNFENQSTLIDLEEQEIEKLRNYKDLFNNLFINADGIYLTTYLTMLFNLKLQSSNYYENDMKNNIPITEKAFVDDIFDYHITIYVSQNFLAEIYQNVLATNLFGSIYNEYRSDFNKLPLVKFLMDIDIIDRNNPDAFKLSDYVRLEQVATKHHQFQQQQSKIDLNDQQNRCKQLNLLIKRFCHCFWEPIILCSRQSLSKKFTFQNMVQLIESYNVTYLSSVCLLFKCDNKHSLAQTKNTNISIQIILVLFDICEKVGYYNQIDKIYGLLYQYITKFWHQNPKNKNELKKSLSSNDVVQQTFGHANFSFAQIIALKTLLSSPIRIGSRCPRIWKNVLDLCKFVIDVENYTFRSSRTSLLSRARISINTILKSNSMSFTSGNANFDSNLHADHYQNLYDHTAFNQFPGINEAEYLNFEQQFDIVLNEIKTRKQELEPDSKDMEQIIEYLSLLVSQIFETIPLKCNLSLLNSFICELCDYSKMQLIKLNDQIDSMNGSQSKPMMTLIMNTNQWSSQDCKSLMLFRLVEVVLRFVRNGRPLLHFMKIWPTVSSHLVLASTHKDTNISKKAIASLHDIINAFLSSYSELDFFHFNESLFKPYEKLLRYEMCNSETQQELVLYSICEFVEGASKEIRSGWKSIFKALRGLRLSIDETAAMNTQSKFNCSHHVQILTDTFEAFLRTDNLHVLAYASVDFIPCIFHLIRNFSSELIDNSISEYQNEVFIIFLKCLQKFSKILRSINEVSEDSFINFHVRIKKTRSLDMEKIRESLSTIDSEINLEFLQFSNNRHLENSPIERSTSLLQIWYLFLDEYSSTICFSHLEFRPMLLEVYFTLIQMIIDMNDTLEFSLYCFNHIDLPMIQCLLRETIDNDKIDKLYIFLKSWLQVFNDHVIKFMLTEYSLDDDQHIQDNLNESKNLMLQQTLMVYIECLNGNYHDLISILSLSLIKHLLLSLHQIFTTTLWKILIDPFRIAHQLTIHPLVSLVNSFHNLPIDMNNDLEQIKIITMRNQSLQQSSTLSLSYNNNYIQKRARQIFFIDNQYQQRHVDNNSQNHTSDNQQFTSHTIIVETSTGIQKSTSFNLFIIQIHNHLTLLQILSSLLTFNVKPHFTEMVPFFYEHIDEICYQNSNGENSSVPLLSLQWTQYNEICFLFKQSFTYSMKFDQRFGLKFILRHLTHSNLIPNLFQISALVWSTQFSVNFFLCSDPNFRNEENLTTLEELFTEIESIYSEKNDMNQKRESAIKFNNQIIPIIQTIDHNESGSMDQKITRLMPSDHVSRLFDEYRKSKQSFNLSHQPDLLSTKQESQSNEMNDERLEFLKSDLFTFIRIWNGILSKCLRKHIGCDLNSYRYMLRQYQQLIQTMIMMNSFDKNTQLVIFAWIDKLAENFLVKNNHTPVD</sequence>
<dbReference type="Proteomes" id="UP000828236">
    <property type="component" value="Unassembled WGS sequence"/>
</dbReference>
<name>A0A9D4P5R9_DERFA</name>
<gene>
    <name evidence="2" type="ORF">HUG17_0269</name>
</gene>